<protein>
    <submittedName>
        <fullName evidence="2">Uncharacterized protein</fullName>
    </submittedName>
</protein>
<feature type="region of interest" description="Disordered" evidence="1">
    <location>
        <begin position="106"/>
        <end position="199"/>
    </location>
</feature>
<dbReference type="PANTHER" id="PTHR34468">
    <property type="entry name" value="MICROTUBULE-ASSOCIATED FUTSCH-LIKE PROTEIN"/>
    <property type="match status" value="1"/>
</dbReference>
<organism evidence="2">
    <name type="scientific">Salvia splendens</name>
    <name type="common">Scarlet sage</name>
    <dbReference type="NCBI Taxonomy" id="180675"/>
    <lineage>
        <taxon>Eukaryota</taxon>
        <taxon>Viridiplantae</taxon>
        <taxon>Streptophyta</taxon>
        <taxon>Embryophyta</taxon>
        <taxon>Tracheophyta</taxon>
        <taxon>Spermatophyta</taxon>
        <taxon>Magnoliopsida</taxon>
        <taxon>eudicotyledons</taxon>
        <taxon>Gunneridae</taxon>
        <taxon>Pentapetalae</taxon>
        <taxon>asterids</taxon>
        <taxon>lamiids</taxon>
        <taxon>Lamiales</taxon>
        <taxon>Lamiaceae</taxon>
        <taxon>Nepetoideae</taxon>
        <taxon>Mentheae</taxon>
        <taxon>Salviinae</taxon>
        <taxon>Salvia</taxon>
        <taxon>Salvia subgen. Calosphace</taxon>
        <taxon>core Calosphace</taxon>
    </lineage>
</organism>
<feature type="region of interest" description="Disordered" evidence="1">
    <location>
        <begin position="286"/>
        <end position="428"/>
    </location>
</feature>
<dbReference type="Proteomes" id="UP000298416">
    <property type="component" value="Unassembled WGS sequence"/>
</dbReference>
<feature type="compositionally biased region" description="Basic and acidic residues" evidence="1">
    <location>
        <begin position="377"/>
        <end position="389"/>
    </location>
</feature>
<feature type="compositionally biased region" description="Low complexity" evidence="1">
    <location>
        <begin position="154"/>
        <end position="167"/>
    </location>
</feature>
<feature type="compositionally biased region" description="Polar residues" evidence="1">
    <location>
        <begin position="417"/>
        <end position="428"/>
    </location>
</feature>
<evidence type="ECO:0000313" key="2">
    <source>
        <dbReference type="EMBL" id="KAG6386113.1"/>
    </source>
</evidence>
<gene>
    <name evidence="2" type="ORF">SASPL_155001</name>
</gene>
<dbReference type="EMBL" id="PNBA02000022">
    <property type="protein sequence ID" value="KAG6386113.1"/>
    <property type="molecule type" value="Genomic_DNA"/>
</dbReference>
<accession>A0A8X8YZS5</accession>
<proteinExistence type="predicted"/>
<evidence type="ECO:0000256" key="1">
    <source>
        <dbReference type="SAM" id="MobiDB-lite"/>
    </source>
</evidence>
<feature type="compositionally biased region" description="Basic and acidic residues" evidence="1">
    <location>
        <begin position="331"/>
        <end position="348"/>
    </location>
</feature>
<reference evidence="2" key="2">
    <citation type="submission" date="2020-08" db="EMBL/GenBank/DDBJ databases">
        <title>Plant Genome Project.</title>
        <authorList>
            <person name="Zhang R.-G."/>
        </authorList>
    </citation>
    <scope>NUCLEOTIDE SEQUENCE</scope>
    <source>
        <strain evidence="2">Huo1</strain>
        <tissue evidence="2">Leaf</tissue>
    </source>
</reference>
<evidence type="ECO:0000313" key="3">
    <source>
        <dbReference type="Proteomes" id="UP000298416"/>
    </source>
</evidence>
<comment type="caution">
    <text evidence="2">The sequence shown here is derived from an EMBL/GenBank/DDBJ whole genome shotgun (WGS) entry which is preliminary data.</text>
</comment>
<dbReference type="AlphaFoldDB" id="A0A8X8YZS5"/>
<name>A0A8X8YZS5_SALSN</name>
<keyword evidence="3" id="KW-1185">Reference proteome</keyword>
<reference evidence="2" key="1">
    <citation type="submission" date="2018-01" db="EMBL/GenBank/DDBJ databases">
        <authorList>
            <person name="Mao J.F."/>
        </authorList>
    </citation>
    <scope>NUCLEOTIDE SEQUENCE</scope>
    <source>
        <strain evidence="2">Huo1</strain>
        <tissue evidence="2">Leaf</tissue>
    </source>
</reference>
<feature type="compositionally biased region" description="Polar residues" evidence="1">
    <location>
        <begin position="182"/>
        <end position="199"/>
    </location>
</feature>
<sequence>MHRPSRSRSSHCSPFLSQLFNFFLLNLYIFSRSSNLLQYINTKQPLISSITPSQSSSISQNFRRFPLFISFSQEMSAAMEDSAAKDQGRSASRLLRYPLRSATRIKEVKPPLADSTNSHSATKRGRLASSVTKSVSVLDLSGKEKSARPPRRLSVPSKPNASSASKSFGNITPISEARSKRTGVNQGPSDTPLSDVSKSSNRKKFNVLASASYWLTQIKHSESVGKHSISLGFFKLALEAGCEPMQKMSDELKSYARTHELSGLKESVKELFEGYKISENYEPSVASLTGSQVPAEPNQSSEDDARSSSSSITDAEKVKPKSLDIASEEIEQAKQSKNEVTQKDESVKKTRRSVPASSKPVSEARRRSIQRKPSKPVKQEPAKVDDKVKKQGKKPAQVVEPVDSQPESLQEDKENMTESQTEEVASAV</sequence>
<dbReference type="PANTHER" id="PTHR34468:SF2">
    <property type="entry name" value="MICROTUBULE-ASSOCIATED FUTSCH-LIKE PROTEIN"/>
    <property type="match status" value="1"/>
</dbReference>